<dbReference type="PANTHER" id="PTHR30074">
    <property type="entry name" value="FORMATE DEHYDROGENASE, NITRATE-INDUCIBLE, CYTOCHROME B556 FDN SUBUNIT"/>
    <property type="match status" value="1"/>
</dbReference>
<dbReference type="GO" id="GO:0005886">
    <property type="term" value="C:plasma membrane"/>
    <property type="evidence" value="ECO:0007669"/>
    <property type="project" value="UniProtKB-SubCell"/>
</dbReference>
<comment type="similarity">
    <text evidence="3">Belongs to the formate dehydrogenase gamma subunit family.</text>
</comment>
<evidence type="ECO:0000256" key="7">
    <source>
        <dbReference type="ARBA" id="ARBA00022692"/>
    </source>
</evidence>
<evidence type="ECO:0000256" key="10">
    <source>
        <dbReference type="ARBA" id="ARBA00022989"/>
    </source>
</evidence>
<evidence type="ECO:0000256" key="4">
    <source>
        <dbReference type="ARBA" id="ARBA00022448"/>
    </source>
</evidence>
<dbReference type="Pfam" id="PF01292">
    <property type="entry name" value="Ni_hydr_CYTB"/>
    <property type="match status" value="1"/>
</dbReference>
<reference evidence="15 16" key="1">
    <citation type="submission" date="2019-06" db="EMBL/GenBank/DDBJ databases">
        <title>Whole genome sequence for Rhodospirillaceae sp. R148.</title>
        <authorList>
            <person name="Wang G."/>
        </authorList>
    </citation>
    <scope>NUCLEOTIDE SEQUENCE [LARGE SCALE GENOMIC DNA]</scope>
    <source>
        <strain evidence="15 16">R148</strain>
    </source>
</reference>
<keyword evidence="9" id="KW-0249">Electron transport</keyword>
<dbReference type="InterPro" id="IPR016174">
    <property type="entry name" value="Di-haem_cyt_TM"/>
</dbReference>
<evidence type="ECO:0000313" key="15">
    <source>
        <dbReference type="EMBL" id="TQV79001.1"/>
    </source>
</evidence>
<comment type="cofactor">
    <cofactor evidence="1">
        <name>heme</name>
        <dbReference type="ChEBI" id="CHEBI:30413"/>
    </cofactor>
</comment>
<evidence type="ECO:0000256" key="3">
    <source>
        <dbReference type="ARBA" id="ARBA00010747"/>
    </source>
</evidence>
<dbReference type="RefSeq" id="WP_142897224.1">
    <property type="nucleotide sequence ID" value="NZ_ML660056.1"/>
</dbReference>
<dbReference type="InterPro" id="IPR006471">
    <property type="entry name" value="Formate_DH_gsu"/>
</dbReference>
<dbReference type="GO" id="GO:0036397">
    <property type="term" value="F:formate dehydrogenase (quinone) activity"/>
    <property type="evidence" value="ECO:0007669"/>
    <property type="project" value="TreeGrafter"/>
</dbReference>
<dbReference type="GO" id="GO:0022904">
    <property type="term" value="P:respiratory electron transport chain"/>
    <property type="evidence" value="ECO:0007669"/>
    <property type="project" value="InterPro"/>
</dbReference>
<dbReference type="GO" id="GO:0009061">
    <property type="term" value="P:anaerobic respiration"/>
    <property type="evidence" value="ECO:0007669"/>
    <property type="project" value="TreeGrafter"/>
</dbReference>
<proteinExistence type="inferred from homology"/>
<evidence type="ECO:0000256" key="2">
    <source>
        <dbReference type="ARBA" id="ARBA00004651"/>
    </source>
</evidence>
<dbReference type="AlphaFoldDB" id="A0A545TPA7"/>
<feature type="transmembrane region" description="Helical" evidence="13">
    <location>
        <begin position="194"/>
        <end position="212"/>
    </location>
</feature>
<evidence type="ECO:0000259" key="14">
    <source>
        <dbReference type="Pfam" id="PF01292"/>
    </source>
</evidence>
<keyword evidence="16" id="KW-1185">Reference proteome</keyword>
<evidence type="ECO:0000256" key="13">
    <source>
        <dbReference type="SAM" id="Phobius"/>
    </source>
</evidence>
<keyword evidence="10 13" id="KW-1133">Transmembrane helix</keyword>
<keyword evidence="5" id="KW-1003">Cell membrane</keyword>
<keyword evidence="7 13" id="KW-0812">Transmembrane</keyword>
<evidence type="ECO:0000256" key="11">
    <source>
        <dbReference type="ARBA" id="ARBA00023004"/>
    </source>
</evidence>
<dbReference type="NCBIfam" id="TIGR01583">
    <property type="entry name" value="formate-DH-gamm"/>
    <property type="match status" value="1"/>
</dbReference>
<evidence type="ECO:0000256" key="5">
    <source>
        <dbReference type="ARBA" id="ARBA00022475"/>
    </source>
</evidence>
<evidence type="ECO:0000313" key="16">
    <source>
        <dbReference type="Proteomes" id="UP000315252"/>
    </source>
</evidence>
<feature type="transmembrane region" description="Helical" evidence="13">
    <location>
        <begin position="104"/>
        <end position="126"/>
    </location>
</feature>
<dbReference type="Proteomes" id="UP000315252">
    <property type="component" value="Unassembled WGS sequence"/>
</dbReference>
<keyword evidence="6" id="KW-0349">Heme</keyword>
<dbReference type="PANTHER" id="PTHR30074:SF6">
    <property type="entry name" value="FORMATE DEHYDROGENASE GAMMA SUBUNIT"/>
    <property type="match status" value="1"/>
</dbReference>
<dbReference type="GO" id="GO:0009055">
    <property type="term" value="F:electron transfer activity"/>
    <property type="evidence" value="ECO:0007669"/>
    <property type="project" value="InterPro"/>
</dbReference>
<feature type="transmembrane region" description="Helical" evidence="13">
    <location>
        <begin position="303"/>
        <end position="324"/>
    </location>
</feature>
<dbReference type="InterPro" id="IPR051817">
    <property type="entry name" value="FDH_cytochrome_b556_subunit"/>
</dbReference>
<comment type="subcellular location">
    <subcellularLocation>
        <location evidence="2">Cell membrane</location>
        <topology evidence="2">Multi-pass membrane protein</topology>
    </subcellularLocation>
</comment>
<dbReference type="GO" id="GO:0009326">
    <property type="term" value="C:formate dehydrogenase complex"/>
    <property type="evidence" value="ECO:0007669"/>
    <property type="project" value="InterPro"/>
</dbReference>
<dbReference type="GO" id="GO:0015944">
    <property type="term" value="P:formate oxidation"/>
    <property type="evidence" value="ECO:0007669"/>
    <property type="project" value="TreeGrafter"/>
</dbReference>
<keyword evidence="8" id="KW-0479">Metal-binding</keyword>
<dbReference type="OrthoDB" id="9790598at2"/>
<sequence length="368" mass="39710">MRGLIPAILILAGVYGAISVGGGLWLTDREAVAQSATGDPAAGVVVDGQVPGNTLGNSSDAELWRAIRQGVEGNISSPGAQGGVLIQSEGENWRAVRNGPVSKYGVWGLLGVIAILAVFFAVRGRITIEAGRSSQTIQRFNALERFSHWLMAGSFIVLAVTGLNMLYGRYFLPDVIGKEAFAIITSWGKYGHNYLAFAFMAGLLLSFVLWVVHNIPNKTDLNWLLKGGGLFSKHSHPPAEKFNAGQKILFWLVTLGGFSISLSGLGLLFPFEIPMFAKTFAFLNIFGFGLPEQLTMMQEVQLAQLWHTVMGLVLTIVIVGHIYIGSVGMEGAFDAMGDGEVDLNWAKEHHELWVKKTLSSQASSDGSK</sequence>
<keyword evidence="11" id="KW-0408">Iron</keyword>
<evidence type="ECO:0000256" key="8">
    <source>
        <dbReference type="ARBA" id="ARBA00022723"/>
    </source>
</evidence>
<feature type="domain" description="Cytochrome b561 bacterial/Ni-hydrogenase" evidence="14">
    <location>
        <begin position="139"/>
        <end position="330"/>
    </location>
</feature>
<dbReference type="SUPFAM" id="SSF81342">
    <property type="entry name" value="Transmembrane di-heme cytochromes"/>
    <property type="match status" value="1"/>
</dbReference>
<feature type="transmembrane region" description="Helical" evidence="13">
    <location>
        <begin position="248"/>
        <end position="269"/>
    </location>
</feature>
<evidence type="ECO:0000256" key="9">
    <source>
        <dbReference type="ARBA" id="ARBA00022982"/>
    </source>
</evidence>
<keyword evidence="12 13" id="KW-0472">Membrane</keyword>
<protein>
    <submittedName>
        <fullName evidence="15">Formate dehydrogenase subunit gamma</fullName>
    </submittedName>
</protein>
<dbReference type="GO" id="GO:0008863">
    <property type="term" value="F:formate dehydrogenase (NAD+) activity"/>
    <property type="evidence" value="ECO:0007669"/>
    <property type="project" value="InterPro"/>
</dbReference>
<organism evidence="15 16">
    <name type="scientific">Denitrobaculum tricleocarpae</name>
    <dbReference type="NCBI Taxonomy" id="2591009"/>
    <lineage>
        <taxon>Bacteria</taxon>
        <taxon>Pseudomonadati</taxon>
        <taxon>Pseudomonadota</taxon>
        <taxon>Alphaproteobacteria</taxon>
        <taxon>Rhodospirillales</taxon>
        <taxon>Rhodospirillaceae</taxon>
        <taxon>Denitrobaculum</taxon>
    </lineage>
</organism>
<dbReference type="Gene3D" id="1.20.950.20">
    <property type="entry name" value="Transmembrane di-heme cytochromes, Chain C"/>
    <property type="match status" value="1"/>
</dbReference>
<keyword evidence="4" id="KW-0813">Transport</keyword>
<gene>
    <name evidence="15" type="ORF">FKG95_15055</name>
</gene>
<dbReference type="GO" id="GO:0046872">
    <property type="term" value="F:metal ion binding"/>
    <property type="evidence" value="ECO:0007669"/>
    <property type="project" value="UniProtKB-KW"/>
</dbReference>
<comment type="caution">
    <text evidence="15">The sequence shown here is derived from an EMBL/GenBank/DDBJ whole genome shotgun (WGS) entry which is preliminary data.</text>
</comment>
<name>A0A545TPA7_9PROT</name>
<evidence type="ECO:0000256" key="1">
    <source>
        <dbReference type="ARBA" id="ARBA00001971"/>
    </source>
</evidence>
<evidence type="ECO:0000256" key="12">
    <source>
        <dbReference type="ARBA" id="ARBA00023136"/>
    </source>
</evidence>
<dbReference type="EMBL" id="VHSH01000005">
    <property type="protein sequence ID" value="TQV79001.1"/>
    <property type="molecule type" value="Genomic_DNA"/>
</dbReference>
<feature type="transmembrane region" description="Helical" evidence="13">
    <location>
        <begin position="146"/>
        <end position="167"/>
    </location>
</feature>
<evidence type="ECO:0000256" key="6">
    <source>
        <dbReference type="ARBA" id="ARBA00022617"/>
    </source>
</evidence>
<dbReference type="InterPro" id="IPR011577">
    <property type="entry name" value="Cyt_b561_bac/Ni-Hgenase"/>
</dbReference>
<accession>A0A545TPA7</accession>